<evidence type="ECO:0000313" key="2">
    <source>
        <dbReference type="EMBL" id="MBX06057.1"/>
    </source>
</evidence>
<dbReference type="Gene3D" id="3.40.50.1000">
    <property type="entry name" value="HAD superfamily/HAD-like"/>
    <property type="match status" value="1"/>
</dbReference>
<dbReference type="InterPro" id="IPR023214">
    <property type="entry name" value="HAD_sf"/>
</dbReference>
<keyword evidence="1" id="KW-0812">Transmembrane</keyword>
<accession>A0A2P2KK17</accession>
<reference evidence="2" key="1">
    <citation type="submission" date="2018-02" db="EMBL/GenBank/DDBJ databases">
        <title>Rhizophora mucronata_Transcriptome.</title>
        <authorList>
            <person name="Meera S.P."/>
            <person name="Sreeshan A."/>
            <person name="Augustine A."/>
        </authorList>
    </citation>
    <scope>NUCLEOTIDE SEQUENCE</scope>
    <source>
        <tissue evidence="2">Leaf</tissue>
    </source>
</reference>
<keyword evidence="1" id="KW-0472">Membrane</keyword>
<sequence>MIEEQVKGFTEPTSDKLLPDLHPAEQHVFTLVLDLNETIIYSDWKVKTLIAMSFHNVYCGSVDFRISQHPLTILLMLSFSCILVITHFGF</sequence>
<dbReference type="EMBL" id="GGEC01025573">
    <property type="protein sequence ID" value="MBX06057.1"/>
    <property type="molecule type" value="Transcribed_RNA"/>
</dbReference>
<protein>
    <submittedName>
        <fullName evidence="2">Mitochondrial import inner membrane translocase subunit TIM50-like isoform X3</fullName>
    </submittedName>
</protein>
<dbReference type="AlphaFoldDB" id="A0A2P2KK17"/>
<evidence type="ECO:0000256" key="1">
    <source>
        <dbReference type="SAM" id="Phobius"/>
    </source>
</evidence>
<name>A0A2P2KK17_RHIMU</name>
<organism evidence="2">
    <name type="scientific">Rhizophora mucronata</name>
    <name type="common">Asiatic mangrove</name>
    <dbReference type="NCBI Taxonomy" id="61149"/>
    <lineage>
        <taxon>Eukaryota</taxon>
        <taxon>Viridiplantae</taxon>
        <taxon>Streptophyta</taxon>
        <taxon>Embryophyta</taxon>
        <taxon>Tracheophyta</taxon>
        <taxon>Spermatophyta</taxon>
        <taxon>Magnoliopsida</taxon>
        <taxon>eudicotyledons</taxon>
        <taxon>Gunneridae</taxon>
        <taxon>Pentapetalae</taxon>
        <taxon>rosids</taxon>
        <taxon>fabids</taxon>
        <taxon>Malpighiales</taxon>
        <taxon>Rhizophoraceae</taxon>
        <taxon>Rhizophora</taxon>
    </lineage>
</organism>
<feature type="transmembrane region" description="Helical" evidence="1">
    <location>
        <begin position="71"/>
        <end position="89"/>
    </location>
</feature>
<proteinExistence type="predicted"/>
<keyword evidence="1" id="KW-1133">Transmembrane helix</keyword>